<evidence type="ECO:0000313" key="9">
    <source>
        <dbReference type="EMBL" id="CAE4640502.1"/>
    </source>
</evidence>
<comment type="cofactor">
    <cofactor evidence="1 6">
        <name>FAD</name>
        <dbReference type="ChEBI" id="CHEBI:57692"/>
    </cofactor>
</comment>
<dbReference type="EMBL" id="HBNS01041738">
    <property type="protein sequence ID" value="CAE4640502.1"/>
    <property type="molecule type" value="Transcribed_RNA"/>
</dbReference>
<evidence type="ECO:0000256" key="1">
    <source>
        <dbReference type="ARBA" id="ARBA00001974"/>
    </source>
</evidence>
<gene>
    <name evidence="9" type="ORF">DBRI00130_LOCUS32478</name>
</gene>
<keyword evidence="2 6" id="KW-0285">Flavoprotein</keyword>
<dbReference type="GO" id="GO:0016971">
    <property type="term" value="F:flavin-dependent sulfhydryl oxidase activity"/>
    <property type="evidence" value="ECO:0007669"/>
    <property type="project" value="InterPro"/>
</dbReference>
<evidence type="ECO:0000256" key="3">
    <source>
        <dbReference type="ARBA" id="ARBA00022827"/>
    </source>
</evidence>
<evidence type="ECO:0000256" key="5">
    <source>
        <dbReference type="ARBA" id="ARBA00023157"/>
    </source>
</evidence>
<feature type="region of interest" description="Disordered" evidence="7">
    <location>
        <begin position="44"/>
        <end position="68"/>
    </location>
</feature>
<accession>A0A7S4VNK9</accession>
<dbReference type="PROSITE" id="PS51324">
    <property type="entry name" value="ERV_ALR"/>
    <property type="match status" value="1"/>
</dbReference>
<keyword evidence="4 6" id="KW-0560">Oxidoreductase</keyword>
<reference evidence="9" key="1">
    <citation type="submission" date="2021-01" db="EMBL/GenBank/DDBJ databases">
        <authorList>
            <person name="Corre E."/>
            <person name="Pelletier E."/>
            <person name="Niang G."/>
            <person name="Scheremetjew M."/>
            <person name="Finn R."/>
            <person name="Kale V."/>
            <person name="Holt S."/>
            <person name="Cochrane G."/>
            <person name="Meng A."/>
            <person name="Brown T."/>
            <person name="Cohen L."/>
        </authorList>
    </citation>
    <scope>NUCLEOTIDE SEQUENCE</scope>
    <source>
        <strain evidence="9">GSO104</strain>
    </source>
</reference>
<evidence type="ECO:0000259" key="8">
    <source>
        <dbReference type="PROSITE" id="PS51324"/>
    </source>
</evidence>
<dbReference type="AlphaFoldDB" id="A0A7S4VNK9"/>
<keyword evidence="5" id="KW-1015">Disulfide bond</keyword>
<dbReference type="SUPFAM" id="SSF69000">
    <property type="entry name" value="FAD-dependent thiol oxidase"/>
    <property type="match status" value="1"/>
</dbReference>
<protein>
    <recommendedName>
        <fullName evidence="6">Sulfhydryl oxidase</fullName>
        <ecNumber evidence="6">1.8.3.2</ecNumber>
    </recommendedName>
</protein>
<evidence type="ECO:0000256" key="7">
    <source>
        <dbReference type="SAM" id="MobiDB-lite"/>
    </source>
</evidence>
<dbReference type="GO" id="GO:0050660">
    <property type="term" value="F:flavin adenine dinucleotide binding"/>
    <property type="evidence" value="ECO:0007669"/>
    <property type="project" value="TreeGrafter"/>
</dbReference>
<comment type="catalytic activity">
    <reaction evidence="6">
        <text>2 R'C(R)SH + O2 = R'C(R)S-S(R)CR' + H2O2</text>
        <dbReference type="Rhea" id="RHEA:17357"/>
        <dbReference type="ChEBI" id="CHEBI:15379"/>
        <dbReference type="ChEBI" id="CHEBI:16240"/>
        <dbReference type="ChEBI" id="CHEBI:16520"/>
        <dbReference type="ChEBI" id="CHEBI:17412"/>
        <dbReference type="EC" id="1.8.3.2"/>
    </reaction>
</comment>
<dbReference type="InterPro" id="IPR036774">
    <property type="entry name" value="ERV/ALR_sulphydryl_oxid_sf"/>
</dbReference>
<dbReference type="PANTHER" id="PTHR12645">
    <property type="entry name" value="ALR/ERV"/>
    <property type="match status" value="1"/>
</dbReference>
<evidence type="ECO:0000256" key="4">
    <source>
        <dbReference type="ARBA" id="ARBA00023002"/>
    </source>
</evidence>
<organism evidence="9">
    <name type="scientific">Ditylum brightwellii</name>
    <dbReference type="NCBI Taxonomy" id="49249"/>
    <lineage>
        <taxon>Eukaryota</taxon>
        <taxon>Sar</taxon>
        <taxon>Stramenopiles</taxon>
        <taxon>Ochrophyta</taxon>
        <taxon>Bacillariophyta</taxon>
        <taxon>Mediophyceae</taxon>
        <taxon>Lithodesmiophycidae</taxon>
        <taxon>Lithodesmiales</taxon>
        <taxon>Lithodesmiaceae</taxon>
        <taxon>Ditylum</taxon>
    </lineage>
</organism>
<feature type="compositionally biased region" description="Low complexity" evidence="7">
    <location>
        <begin position="1"/>
        <end position="10"/>
    </location>
</feature>
<dbReference type="Gene3D" id="1.20.120.310">
    <property type="entry name" value="ERV/ALR sulfhydryl oxidase domain"/>
    <property type="match status" value="1"/>
</dbReference>
<dbReference type="GO" id="GO:0005739">
    <property type="term" value="C:mitochondrion"/>
    <property type="evidence" value="ECO:0007669"/>
    <property type="project" value="TreeGrafter"/>
</dbReference>
<dbReference type="Pfam" id="PF04777">
    <property type="entry name" value="Evr1_Alr"/>
    <property type="match status" value="1"/>
</dbReference>
<dbReference type="EC" id="1.8.3.2" evidence="6"/>
<evidence type="ECO:0000256" key="6">
    <source>
        <dbReference type="RuleBase" id="RU371123"/>
    </source>
</evidence>
<evidence type="ECO:0000256" key="2">
    <source>
        <dbReference type="ARBA" id="ARBA00022630"/>
    </source>
</evidence>
<feature type="region of interest" description="Disordered" evidence="7">
    <location>
        <begin position="1"/>
        <end position="23"/>
    </location>
</feature>
<feature type="domain" description="ERV/ALR sulfhydryl oxidase" evidence="8">
    <location>
        <begin position="66"/>
        <end position="134"/>
    </location>
</feature>
<dbReference type="PANTHER" id="PTHR12645:SF0">
    <property type="entry name" value="FAD-LINKED SULFHYDRYL OXIDASE ALR"/>
    <property type="match status" value="1"/>
</dbReference>
<sequence length="134" mass="15191">MDDNNKNNTLKPPPPSLPNFKVDDCDRPACDDTVSALTAAFSRIQKSSQSTTTTTSSSQNYKKKEGPINKDVLGKSTWNLLHSMSAWYPEKPSKEDEMYMTSFIEALGRFYPCTYCAHDFRGELHKSPPRYVPF</sequence>
<name>A0A7S4VNK9_9STRA</name>
<dbReference type="InterPro" id="IPR039799">
    <property type="entry name" value="ALR/ERV"/>
</dbReference>
<proteinExistence type="predicted"/>
<dbReference type="InterPro" id="IPR017905">
    <property type="entry name" value="ERV/ALR_sulphydryl_oxidase"/>
</dbReference>
<feature type="compositionally biased region" description="Low complexity" evidence="7">
    <location>
        <begin position="47"/>
        <end position="59"/>
    </location>
</feature>
<keyword evidence="3 6" id="KW-0274">FAD</keyword>